<dbReference type="AlphaFoldDB" id="A0A318JXY1"/>
<proteinExistence type="predicted"/>
<dbReference type="Proteomes" id="UP000247569">
    <property type="component" value="Unassembled WGS sequence"/>
</dbReference>
<accession>A0A318JXY1</accession>
<evidence type="ECO:0000313" key="2">
    <source>
        <dbReference type="Proteomes" id="UP000247569"/>
    </source>
</evidence>
<evidence type="ECO:0008006" key="3">
    <source>
        <dbReference type="Google" id="ProtNLM"/>
    </source>
</evidence>
<evidence type="ECO:0000313" key="1">
    <source>
        <dbReference type="EMBL" id="PXX58706.1"/>
    </source>
</evidence>
<gene>
    <name evidence="1" type="ORF">DFR70_11341</name>
</gene>
<dbReference type="EMBL" id="QJKF01000013">
    <property type="protein sequence ID" value="PXX58706.1"/>
    <property type="molecule type" value="Genomic_DNA"/>
</dbReference>
<name>A0A318JXY1_9NOCA</name>
<comment type="caution">
    <text evidence="1">The sequence shown here is derived from an EMBL/GenBank/DDBJ whole genome shotgun (WGS) entry which is preliminary data.</text>
</comment>
<dbReference type="RefSeq" id="WP_146251295.1">
    <property type="nucleotide sequence ID" value="NZ_QJKF01000013.1"/>
</dbReference>
<protein>
    <recommendedName>
        <fullName evidence="3">Transcription regulator PadR C-terminal domain-containing protein</fullName>
    </recommendedName>
</protein>
<organism evidence="1 2">
    <name type="scientific">Nocardia tenerifensis</name>
    <dbReference type="NCBI Taxonomy" id="228006"/>
    <lineage>
        <taxon>Bacteria</taxon>
        <taxon>Bacillati</taxon>
        <taxon>Actinomycetota</taxon>
        <taxon>Actinomycetes</taxon>
        <taxon>Mycobacteriales</taxon>
        <taxon>Nocardiaceae</taxon>
        <taxon>Nocardia</taxon>
    </lineage>
</organism>
<keyword evidence="2" id="KW-1185">Reference proteome</keyword>
<reference evidence="1 2" key="1">
    <citation type="submission" date="2018-05" db="EMBL/GenBank/DDBJ databases">
        <title>Genomic Encyclopedia of Type Strains, Phase IV (KMG-IV): sequencing the most valuable type-strain genomes for metagenomic binning, comparative biology and taxonomic classification.</title>
        <authorList>
            <person name="Goeker M."/>
        </authorList>
    </citation>
    <scope>NUCLEOTIDE SEQUENCE [LARGE SCALE GENOMIC DNA]</scope>
    <source>
        <strain evidence="1 2">DSM 44704</strain>
    </source>
</reference>
<sequence>MATLAERVHRQLREADLTGGPAFVTALAYLAILPRPQAAAVLEQRVGHLREEIRHLEQATRDAAGPEVHMIEAHYLLSRLRHDADWLEGTARRIETGDLSWTH</sequence>
<dbReference type="OrthoDB" id="8443918at2"/>